<dbReference type="Pfam" id="PF13671">
    <property type="entry name" value="AAA_33"/>
    <property type="match status" value="1"/>
</dbReference>
<dbReference type="Gene3D" id="3.40.50.300">
    <property type="entry name" value="P-loop containing nucleotide triphosphate hydrolases"/>
    <property type="match status" value="1"/>
</dbReference>
<organism evidence="1">
    <name type="scientific">uncultured Rubrobacteraceae bacterium</name>
    <dbReference type="NCBI Taxonomy" id="349277"/>
    <lineage>
        <taxon>Bacteria</taxon>
        <taxon>Bacillati</taxon>
        <taxon>Actinomycetota</taxon>
        <taxon>Rubrobacteria</taxon>
        <taxon>Rubrobacterales</taxon>
        <taxon>Rubrobacteraceae</taxon>
        <taxon>environmental samples</taxon>
    </lineage>
</organism>
<proteinExistence type="predicted"/>
<sequence>MPVPTLVLTGPGGVGKTTVAHEVCRQLEAAGVPHAMVDTDELDRVYPAPVDDPHRADLSRRNLAAVWENLRKAGAPRLILTMVAVSLEDELAHVHEAVPGARVVAIRLRASEDALLGRVRGREVGSGYGYQAPRTIEQSRRMARGPAAGPLVVDTSGRSVIEVAREVLDRARLSAGFW</sequence>
<gene>
    <name evidence="1" type="ORF">AVDCRST_MAG02-1015</name>
</gene>
<dbReference type="SUPFAM" id="SSF52540">
    <property type="entry name" value="P-loop containing nucleoside triphosphate hydrolases"/>
    <property type="match status" value="1"/>
</dbReference>
<dbReference type="InterPro" id="IPR027417">
    <property type="entry name" value="P-loop_NTPase"/>
</dbReference>
<evidence type="ECO:0000313" key="1">
    <source>
        <dbReference type="EMBL" id="CAA9452786.1"/>
    </source>
</evidence>
<dbReference type="AlphaFoldDB" id="A0A6J4QXW3"/>
<name>A0A6J4QXW3_9ACTN</name>
<evidence type="ECO:0008006" key="2">
    <source>
        <dbReference type="Google" id="ProtNLM"/>
    </source>
</evidence>
<dbReference type="EMBL" id="CADCVH010000034">
    <property type="protein sequence ID" value="CAA9452786.1"/>
    <property type="molecule type" value="Genomic_DNA"/>
</dbReference>
<protein>
    <recommendedName>
        <fullName evidence="2">Adenylyl-sulfate kinase</fullName>
    </recommendedName>
</protein>
<reference evidence="1" key="1">
    <citation type="submission" date="2020-02" db="EMBL/GenBank/DDBJ databases">
        <authorList>
            <person name="Meier V. D."/>
        </authorList>
    </citation>
    <scope>NUCLEOTIDE SEQUENCE</scope>
    <source>
        <strain evidence="1">AVDCRST_MAG02</strain>
    </source>
</reference>
<accession>A0A6J4QXW3</accession>